<dbReference type="InterPro" id="IPR021109">
    <property type="entry name" value="Peptidase_aspartic_dom_sf"/>
</dbReference>
<dbReference type="Pfam" id="PF14543">
    <property type="entry name" value="TAXi_N"/>
    <property type="match status" value="1"/>
</dbReference>
<evidence type="ECO:0000313" key="10">
    <source>
        <dbReference type="EMBL" id="CAK9206693.1"/>
    </source>
</evidence>
<keyword evidence="3 6" id="KW-0064">Aspartyl protease</keyword>
<dbReference type="InterPro" id="IPR033121">
    <property type="entry name" value="PEPTIDASE_A1"/>
</dbReference>
<accession>A0ABP0TWC1</accession>
<name>A0ABP0TWC1_9BRYO</name>
<evidence type="ECO:0000256" key="8">
    <source>
        <dbReference type="SAM" id="SignalP"/>
    </source>
</evidence>
<feature type="region of interest" description="Disordered" evidence="7">
    <location>
        <begin position="121"/>
        <end position="145"/>
    </location>
</feature>
<dbReference type="InterPro" id="IPR032861">
    <property type="entry name" value="TAXi_N"/>
</dbReference>
<evidence type="ECO:0000256" key="3">
    <source>
        <dbReference type="ARBA" id="ARBA00022750"/>
    </source>
</evidence>
<gene>
    <name evidence="10" type="ORF">CSSPTR1EN2_LOCUS8476</name>
</gene>
<feature type="domain" description="Peptidase A1" evidence="9">
    <location>
        <begin position="166"/>
        <end position="575"/>
    </location>
</feature>
<keyword evidence="2 6" id="KW-0645">Protease</keyword>
<dbReference type="PROSITE" id="PS00141">
    <property type="entry name" value="ASP_PROTEASE"/>
    <property type="match status" value="1"/>
</dbReference>
<keyword evidence="4 6" id="KW-0378">Hydrolase</keyword>
<evidence type="ECO:0000313" key="11">
    <source>
        <dbReference type="Proteomes" id="UP001497512"/>
    </source>
</evidence>
<dbReference type="EMBL" id="OZ019907">
    <property type="protein sequence ID" value="CAK9206693.1"/>
    <property type="molecule type" value="Genomic_DNA"/>
</dbReference>
<evidence type="ECO:0000256" key="1">
    <source>
        <dbReference type="ARBA" id="ARBA00007447"/>
    </source>
</evidence>
<dbReference type="InterPro" id="IPR001461">
    <property type="entry name" value="Aspartic_peptidase_A1"/>
</dbReference>
<dbReference type="InterPro" id="IPR051708">
    <property type="entry name" value="Plant_Aspart_Prot_A1"/>
</dbReference>
<organism evidence="10 11">
    <name type="scientific">Sphagnum troendelagicum</name>
    <dbReference type="NCBI Taxonomy" id="128251"/>
    <lineage>
        <taxon>Eukaryota</taxon>
        <taxon>Viridiplantae</taxon>
        <taxon>Streptophyta</taxon>
        <taxon>Embryophyta</taxon>
        <taxon>Bryophyta</taxon>
        <taxon>Sphagnophytina</taxon>
        <taxon>Sphagnopsida</taxon>
        <taxon>Sphagnales</taxon>
        <taxon>Sphagnaceae</taxon>
        <taxon>Sphagnum</taxon>
    </lineage>
</organism>
<evidence type="ECO:0000256" key="7">
    <source>
        <dbReference type="SAM" id="MobiDB-lite"/>
    </source>
</evidence>
<dbReference type="InterPro" id="IPR032799">
    <property type="entry name" value="TAXi_C"/>
</dbReference>
<dbReference type="InterPro" id="IPR034161">
    <property type="entry name" value="Pepsin-like_plant"/>
</dbReference>
<keyword evidence="8" id="KW-0732">Signal</keyword>
<dbReference type="SUPFAM" id="SSF50630">
    <property type="entry name" value="Acid proteases"/>
    <property type="match status" value="1"/>
</dbReference>
<reference evidence="10" key="1">
    <citation type="submission" date="2024-02" db="EMBL/GenBank/DDBJ databases">
        <authorList>
            <consortium name="ELIXIR-Norway"/>
            <consortium name="Elixir Norway"/>
        </authorList>
    </citation>
    <scope>NUCLEOTIDE SEQUENCE</scope>
</reference>
<dbReference type="PANTHER" id="PTHR47967">
    <property type="entry name" value="OS07G0603500 PROTEIN-RELATED"/>
    <property type="match status" value="1"/>
</dbReference>
<proteinExistence type="inferred from homology"/>
<dbReference type="PRINTS" id="PR00792">
    <property type="entry name" value="PEPSIN"/>
</dbReference>
<evidence type="ECO:0000256" key="5">
    <source>
        <dbReference type="ARBA" id="ARBA00023180"/>
    </source>
</evidence>
<protein>
    <recommendedName>
        <fullName evidence="9">Peptidase A1 domain-containing protein</fullName>
    </recommendedName>
</protein>
<dbReference type="PROSITE" id="PS51767">
    <property type="entry name" value="PEPTIDASE_A1"/>
    <property type="match status" value="1"/>
</dbReference>
<keyword evidence="11" id="KW-1185">Reference proteome</keyword>
<evidence type="ECO:0000256" key="6">
    <source>
        <dbReference type="RuleBase" id="RU000454"/>
    </source>
</evidence>
<keyword evidence="5" id="KW-0325">Glycoprotein</keyword>
<evidence type="ECO:0000259" key="9">
    <source>
        <dbReference type="PROSITE" id="PS51767"/>
    </source>
</evidence>
<dbReference type="PANTHER" id="PTHR47967:SF60">
    <property type="entry name" value="PROTEIN ASPARTIC PROTEASE IN GUARD CELL 1-LIKE"/>
    <property type="match status" value="1"/>
</dbReference>
<feature type="signal peptide" evidence="8">
    <location>
        <begin position="1"/>
        <end position="26"/>
    </location>
</feature>
<dbReference type="Gene3D" id="2.40.70.10">
    <property type="entry name" value="Acid Proteases"/>
    <property type="match status" value="2"/>
</dbReference>
<evidence type="ECO:0000256" key="4">
    <source>
        <dbReference type="ARBA" id="ARBA00022801"/>
    </source>
</evidence>
<comment type="similarity">
    <text evidence="1 6">Belongs to the peptidase A1 family.</text>
</comment>
<sequence length="585" mass="61366">MGARAKYNSRIHGFQLAVLLITFCLSLDVVREAGAARGPQKFSKADADHQPDQALSYYAVGLKLMHREHVHALSSLGSADFAGPREVMLNAIARSTSRVRYLNSRVLAKLGLNSPAAAAAPGFGSRDEDAHSRHALGQHDSLTGPSVSGAVGGALSTPAGGGGQEYFVSLKIGNPAQEVLLAVDTGSEISWVQCTPCVFCYKQILPLFDPYSSSSYNVFNCSNENCQSSDGVSNVCSEGDGSCAYEATYGDGSDTWGSLSSETFTLQTSATAAGRSTSAADIIFGCGRVNEGLFVGSSGLLGMDRGTFSFATQMSGIFGPGSQKFSYCMIDRIQHPNATSFLYLGSSSNNRGSSATTTVASGDLAATAKASRGHDLASDFAYTSMLNAAGMAPSLYYVGFLGITVGKQQLAIDPSVMELSPNGTGGTIVDSGTYISYLPEQVYIPLQNAILEQANLQIAPQSNLTPGLQTCFLLKKSSKAAAGHTGTSSKSKVEDMSDLVLPPVVFQLEGGVDIELGFHNLVLGPFDPEGELYCLAFVNTGPVVPSLGVAVILGNVQQQNFLIEFDLTNSRVGFKKTDCATAVYA</sequence>
<evidence type="ECO:0000256" key="2">
    <source>
        <dbReference type="ARBA" id="ARBA00022670"/>
    </source>
</evidence>
<dbReference type="CDD" id="cd05476">
    <property type="entry name" value="pepsin_A_like_plant"/>
    <property type="match status" value="1"/>
</dbReference>
<dbReference type="Proteomes" id="UP001497512">
    <property type="component" value="Chromosome 15"/>
</dbReference>
<dbReference type="Pfam" id="PF14541">
    <property type="entry name" value="TAXi_C"/>
    <property type="match status" value="1"/>
</dbReference>
<dbReference type="InterPro" id="IPR001969">
    <property type="entry name" value="Aspartic_peptidase_AS"/>
</dbReference>
<feature type="chain" id="PRO_5047006291" description="Peptidase A1 domain-containing protein" evidence="8">
    <location>
        <begin position="27"/>
        <end position="585"/>
    </location>
</feature>